<feature type="region of interest" description="Disordered" evidence="1">
    <location>
        <begin position="184"/>
        <end position="221"/>
    </location>
</feature>
<dbReference type="PANTHER" id="PTHR41247">
    <property type="entry name" value="HTH-TYPE TRANSCRIPTIONAL REPRESSOR YCNK"/>
    <property type="match status" value="1"/>
</dbReference>
<dbReference type="Proteomes" id="UP001303324">
    <property type="component" value="Chromosome"/>
</dbReference>
<feature type="compositionally biased region" description="Basic and acidic residues" evidence="1">
    <location>
        <begin position="27"/>
        <end position="54"/>
    </location>
</feature>
<name>A0ABY9VIG1_9BACI</name>
<feature type="compositionally biased region" description="Basic and acidic residues" evidence="1">
    <location>
        <begin position="191"/>
        <end position="221"/>
    </location>
</feature>
<sequence>MKKLFAVMIAFFLMIIVSACGDEAAENEQKDGQETAATEMKHEENDHDHGDGPHEPGANDVCAFCNMKVYDEADPMGVFTAQAKTKDGEYVFFDDSGCLLNITRRDDVEFEETWVRDYITSEWIDADSAIPVKADIKTPMKYGYAFFKENESAEKFISENNDKNPAMATWEQIDQVSKERYMKKMKMNNDSMDKNSDSMEKDSDMDGESEMHGDSEEDSGH</sequence>
<dbReference type="PROSITE" id="PS51257">
    <property type="entry name" value="PROKAR_LIPOPROTEIN"/>
    <property type="match status" value="1"/>
</dbReference>
<dbReference type="RefSeq" id="WP_311074157.1">
    <property type="nucleotide sequence ID" value="NZ_CP134494.1"/>
</dbReference>
<feature type="chain" id="PRO_5046723538" evidence="2">
    <location>
        <begin position="20"/>
        <end position="221"/>
    </location>
</feature>
<reference evidence="3 4" key="1">
    <citation type="submission" date="2023-09" db="EMBL/GenBank/DDBJ databases">
        <title>Microbial mechanism of fulvic acid promoting antimony reduction mineralization in rice fields.</title>
        <authorList>
            <person name="Chen G."/>
            <person name="Lan J."/>
        </authorList>
    </citation>
    <scope>NUCLEOTIDE SEQUENCE [LARGE SCALE GENOMIC DNA]</scope>
    <source>
        <strain evidence="3 4">PS1</strain>
    </source>
</reference>
<accession>A0ABY9VIG1</accession>
<dbReference type="Pfam" id="PF05573">
    <property type="entry name" value="NosL"/>
    <property type="match status" value="1"/>
</dbReference>
<dbReference type="InterPro" id="IPR008719">
    <property type="entry name" value="N2O_reductase_NosL"/>
</dbReference>
<evidence type="ECO:0000256" key="1">
    <source>
        <dbReference type="SAM" id="MobiDB-lite"/>
    </source>
</evidence>
<feature type="signal peptide" evidence="2">
    <location>
        <begin position="1"/>
        <end position="19"/>
    </location>
</feature>
<evidence type="ECO:0000313" key="4">
    <source>
        <dbReference type="Proteomes" id="UP001303324"/>
    </source>
</evidence>
<dbReference type="SUPFAM" id="SSF160387">
    <property type="entry name" value="NosL/MerB-like"/>
    <property type="match status" value="1"/>
</dbReference>
<keyword evidence="2" id="KW-0732">Signal</keyword>
<keyword evidence="4" id="KW-1185">Reference proteome</keyword>
<feature type="region of interest" description="Disordered" evidence="1">
    <location>
        <begin position="26"/>
        <end position="55"/>
    </location>
</feature>
<evidence type="ECO:0000313" key="3">
    <source>
        <dbReference type="EMBL" id="WNF23709.1"/>
    </source>
</evidence>
<organism evidence="3 4">
    <name type="scientific">Mesobacillus jeotgali</name>
    <dbReference type="NCBI Taxonomy" id="129985"/>
    <lineage>
        <taxon>Bacteria</taxon>
        <taxon>Bacillati</taxon>
        <taxon>Bacillota</taxon>
        <taxon>Bacilli</taxon>
        <taxon>Bacillales</taxon>
        <taxon>Bacillaceae</taxon>
        <taxon>Mesobacillus</taxon>
    </lineage>
</organism>
<evidence type="ECO:0000256" key="2">
    <source>
        <dbReference type="SAM" id="SignalP"/>
    </source>
</evidence>
<dbReference type="PANTHER" id="PTHR41247:SF1">
    <property type="entry name" value="HTH-TYPE TRANSCRIPTIONAL REPRESSOR YCNK"/>
    <property type="match status" value="1"/>
</dbReference>
<proteinExistence type="predicted"/>
<dbReference type="EMBL" id="CP134494">
    <property type="protein sequence ID" value="WNF23709.1"/>
    <property type="molecule type" value="Genomic_DNA"/>
</dbReference>
<gene>
    <name evidence="3" type="ORF">RH061_04140</name>
</gene>
<protein>
    <submittedName>
        <fullName evidence="3">Nitrous oxide reductase accessory protein NosL</fullName>
    </submittedName>
</protein>